<accession>A0A9J6EXD7</accession>
<dbReference type="GO" id="GO:0046872">
    <property type="term" value="F:metal ion binding"/>
    <property type="evidence" value="ECO:0007669"/>
    <property type="project" value="UniProtKB-KW"/>
</dbReference>
<dbReference type="VEuPathDB" id="VectorBase:LOC119185271"/>
<dbReference type="GO" id="GO:0110155">
    <property type="term" value="P:NAD-cap decapping"/>
    <property type="evidence" value="ECO:0007669"/>
    <property type="project" value="TreeGrafter"/>
</dbReference>
<dbReference type="PANTHER" id="PTHR12395">
    <property type="entry name" value="DOM-3 RELATED"/>
    <property type="match status" value="1"/>
</dbReference>
<keyword evidence="2" id="KW-0694">RNA-binding</keyword>
<dbReference type="GO" id="GO:0000956">
    <property type="term" value="P:nuclear-transcribed mRNA catabolic process"/>
    <property type="evidence" value="ECO:0007669"/>
    <property type="project" value="TreeGrafter"/>
</dbReference>
<dbReference type="InterPro" id="IPR039039">
    <property type="entry name" value="RAI1-like_fam"/>
</dbReference>
<dbReference type="InterPro" id="IPR013961">
    <property type="entry name" value="RAI1"/>
</dbReference>
<keyword evidence="2" id="KW-0378">Hydrolase</keyword>
<evidence type="ECO:0000313" key="4">
    <source>
        <dbReference type="EMBL" id="KAH8038892.1"/>
    </source>
</evidence>
<reference evidence="4" key="2">
    <citation type="submission" date="2021-09" db="EMBL/GenBank/DDBJ databases">
        <authorList>
            <person name="Jia N."/>
            <person name="Wang J."/>
            <person name="Shi W."/>
            <person name="Du L."/>
            <person name="Sun Y."/>
            <person name="Zhan W."/>
            <person name="Jiang J."/>
            <person name="Wang Q."/>
            <person name="Zhang B."/>
            <person name="Ji P."/>
            <person name="Sakyi L.B."/>
            <person name="Cui X."/>
            <person name="Yuan T."/>
            <person name="Jiang B."/>
            <person name="Yang W."/>
            <person name="Lam T.T.-Y."/>
            <person name="Chang Q."/>
            <person name="Ding S."/>
            <person name="Wang X."/>
            <person name="Zhu J."/>
            <person name="Ruan X."/>
            <person name="Zhao L."/>
            <person name="Wei J."/>
            <person name="Que T."/>
            <person name="Du C."/>
            <person name="Cheng J."/>
            <person name="Dai P."/>
            <person name="Han X."/>
            <person name="Huang E."/>
            <person name="Gao Y."/>
            <person name="Liu J."/>
            <person name="Shao H."/>
            <person name="Ye R."/>
            <person name="Li L."/>
            <person name="Wei W."/>
            <person name="Wang X."/>
            <person name="Wang C."/>
            <person name="Huo Q."/>
            <person name="Li W."/>
            <person name="Guo W."/>
            <person name="Chen H."/>
            <person name="Chen S."/>
            <person name="Zhou L."/>
            <person name="Zhou L."/>
            <person name="Ni X."/>
            <person name="Tian J."/>
            <person name="Zhou Y."/>
            <person name="Sheng Y."/>
            <person name="Liu T."/>
            <person name="Pan Y."/>
            <person name="Xia L."/>
            <person name="Li J."/>
            <person name="Zhao F."/>
            <person name="Cao W."/>
        </authorList>
    </citation>
    <scope>NUCLEOTIDE SEQUENCE</scope>
    <source>
        <strain evidence="4">Rmic-2018</strain>
        <tissue evidence="4">Larvae</tissue>
    </source>
</reference>
<comment type="caution">
    <text evidence="4">The sequence shown here is derived from an EMBL/GenBank/DDBJ whole genome shotgun (WGS) entry which is preliminary data.</text>
</comment>
<gene>
    <name evidence="4" type="ORF">HPB51_003914</name>
</gene>
<dbReference type="Pfam" id="PF08652">
    <property type="entry name" value="RAI1"/>
    <property type="match status" value="1"/>
</dbReference>
<dbReference type="GO" id="GO:0005634">
    <property type="term" value="C:nucleus"/>
    <property type="evidence" value="ECO:0007669"/>
    <property type="project" value="UniProtKB-SubCell"/>
</dbReference>
<dbReference type="GO" id="GO:0005829">
    <property type="term" value="C:cytosol"/>
    <property type="evidence" value="ECO:0007669"/>
    <property type="project" value="TreeGrafter"/>
</dbReference>
<dbReference type="PANTHER" id="PTHR12395:SF9">
    <property type="entry name" value="DECAPPING AND EXORIBONUCLEASE PROTEIN"/>
    <property type="match status" value="1"/>
</dbReference>
<keyword evidence="2" id="KW-0540">Nuclease</keyword>
<evidence type="ECO:0000256" key="1">
    <source>
        <dbReference type="ARBA" id="ARBA00006562"/>
    </source>
</evidence>
<sequence>MVASRHRGVIYLRVHSTKKEVHEYLKRRKDNCYVDRMTYWAIKFRRIMSTTEPWVASEEGDVVREGDSYNTVLRGQIGMHTFVISGEVKAVDPSVLCEPGSTASYVEFKTNRVFSAGSHRLNFHK</sequence>
<keyword evidence="2" id="KW-0547">Nucleotide-binding</keyword>
<evidence type="ECO:0000259" key="3">
    <source>
        <dbReference type="Pfam" id="PF08652"/>
    </source>
</evidence>
<reference evidence="4" key="1">
    <citation type="journal article" date="2020" name="Cell">
        <title>Large-Scale Comparative Analyses of Tick Genomes Elucidate Their Genetic Diversity and Vector Capacities.</title>
        <authorList>
            <consortium name="Tick Genome and Microbiome Consortium (TIGMIC)"/>
            <person name="Jia N."/>
            <person name="Wang J."/>
            <person name="Shi W."/>
            <person name="Du L."/>
            <person name="Sun Y."/>
            <person name="Zhan W."/>
            <person name="Jiang J.F."/>
            <person name="Wang Q."/>
            <person name="Zhang B."/>
            <person name="Ji P."/>
            <person name="Bell-Sakyi L."/>
            <person name="Cui X.M."/>
            <person name="Yuan T.T."/>
            <person name="Jiang B.G."/>
            <person name="Yang W.F."/>
            <person name="Lam T.T."/>
            <person name="Chang Q.C."/>
            <person name="Ding S.J."/>
            <person name="Wang X.J."/>
            <person name="Zhu J.G."/>
            <person name="Ruan X.D."/>
            <person name="Zhao L."/>
            <person name="Wei J.T."/>
            <person name="Ye R.Z."/>
            <person name="Que T.C."/>
            <person name="Du C.H."/>
            <person name="Zhou Y.H."/>
            <person name="Cheng J.X."/>
            <person name="Dai P.F."/>
            <person name="Guo W.B."/>
            <person name="Han X.H."/>
            <person name="Huang E.J."/>
            <person name="Li L.F."/>
            <person name="Wei W."/>
            <person name="Gao Y.C."/>
            <person name="Liu J.Z."/>
            <person name="Shao H.Z."/>
            <person name="Wang X."/>
            <person name="Wang C.C."/>
            <person name="Yang T.C."/>
            <person name="Huo Q.B."/>
            <person name="Li W."/>
            <person name="Chen H.Y."/>
            <person name="Chen S.E."/>
            <person name="Zhou L.G."/>
            <person name="Ni X.B."/>
            <person name="Tian J.H."/>
            <person name="Sheng Y."/>
            <person name="Liu T."/>
            <person name="Pan Y.S."/>
            <person name="Xia L.Y."/>
            <person name="Li J."/>
            <person name="Zhao F."/>
            <person name="Cao W.C."/>
        </authorList>
    </citation>
    <scope>NUCLEOTIDE SEQUENCE</scope>
    <source>
        <strain evidence="4">Rmic-2018</strain>
    </source>
</reference>
<comment type="function">
    <text evidence="2">Decapping enzyme for NAD-capped RNAs: specifically hydrolyzes the nicotinamide adenine dinucleotide (NAD) cap from a subset of RNAs by removing the entire NAD moiety from the 5'-end of an NAD-capped RNA.</text>
</comment>
<comment type="cofactor">
    <cofactor evidence="2">
        <name>a divalent metal cation</name>
        <dbReference type="ChEBI" id="CHEBI:60240"/>
    </cofactor>
</comment>
<dbReference type="EC" id="3.6.1.-" evidence="2"/>
<dbReference type="GO" id="GO:0000166">
    <property type="term" value="F:nucleotide binding"/>
    <property type="evidence" value="ECO:0007669"/>
    <property type="project" value="UniProtKB-KW"/>
</dbReference>
<protein>
    <recommendedName>
        <fullName evidence="2">Decapping nuclease</fullName>
        <ecNumber evidence="2">3.6.1.-</ecNumber>
    </recommendedName>
</protein>
<keyword evidence="5" id="KW-1185">Reference proteome</keyword>
<dbReference type="AlphaFoldDB" id="A0A9J6EXD7"/>
<dbReference type="GO" id="GO:0034353">
    <property type="term" value="F:mRNA 5'-diphosphatase activity"/>
    <property type="evidence" value="ECO:0007669"/>
    <property type="project" value="TreeGrafter"/>
</dbReference>
<organism evidence="4 5">
    <name type="scientific">Rhipicephalus microplus</name>
    <name type="common">Cattle tick</name>
    <name type="synonym">Boophilus microplus</name>
    <dbReference type="NCBI Taxonomy" id="6941"/>
    <lineage>
        <taxon>Eukaryota</taxon>
        <taxon>Metazoa</taxon>
        <taxon>Ecdysozoa</taxon>
        <taxon>Arthropoda</taxon>
        <taxon>Chelicerata</taxon>
        <taxon>Arachnida</taxon>
        <taxon>Acari</taxon>
        <taxon>Parasitiformes</taxon>
        <taxon>Ixodida</taxon>
        <taxon>Ixodoidea</taxon>
        <taxon>Ixodidae</taxon>
        <taxon>Rhipicephalinae</taxon>
        <taxon>Rhipicephalus</taxon>
        <taxon>Boophilus</taxon>
    </lineage>
</organism>
<dbReference type="EMBL" id="JABSTU010000001">
    <property type="protein sequence ID" value="KAH8038892.1"/>
    <property type="molecule type" value="Genomic_DNA"/>
</dbReference>
<keyword evidence="2" id="KW-0479">Metal-binding</keyword>
<comment type="subcellular location">
    <subcellularLocation>
        <location evidence="2">Nucleus</location>
    </subcellularLocation>
</comment>
<evidence type="ECO:0000256" key="2">
    <source>
        <dbReference type="RuleBase" id="RU367113"/>
    </source>
</evidence>
<dbReference type="Proteomes" id="UP000821866">
    <property type="component" value="Chromosome 1"/>
</dbReference>
<proteinExistence type="inferred from homology"/>
<comment type="similarity">
    <text evidence="1 2">Belongs to the DXO/Dom3Z family.</text>
</comment>
<keyword evidence="2" id="KW-0539">Nucleus</keyword>
<feature type="domain" description="RAI1-like" evidence="3">
    <location>
        <begin position="1"/>
        <end position="125"/>
    </location>
</feature>
<name>A0A9J6EXD7_RHIMP</name>
<dbReference type="GO" id="GO:0003723">
    <property type="term" value="F:RNA binding"/>
    <property type="evidence" value="ECO:0007669"/>
    <property type="project" value="UniProtKB-KW"/>
</dbReference>
<dbReference type="GO" id="GO:0004518">
    <property type="term" value="F:nuclease activity"/>
    <property type="evidence" value="ECO:0007669"/>
    <property type="project" value="UniProtKB-KW"/>
</dbReference>
<evidence type="ECO:0000313" key="5">
    <source>
        <dbReference type="Proteomes" id="UP000821866"/>
    </source>
</evidence>